<dbReference type="Proteomes" id="UP001056120">
    <property type="component" value="Linkage Group LG20"/>
</dbReference>
<reference evidence="1 2" key="2">
    <citation type="journal article" date="2022" name="Mol. Ecol. Resour.">
        <title>The genomes of chicory, endive, great burdock and yacon provide insights into Asteraceae paleo-polyploidization history and plant inulin production.</title>
        <authorList>
            <person name="Fan W."/>
            <person name="Wang S."/>
            <person name="Wang H."/>
            <person name="Wang A."/>
            <person name="Jiang F."/>
            <person name="Liu H."/>
            <person name="Zhao H."/>
            <person name="Xu D."/>
            <person name="Zhang Y."/>
        </authorList>
    </citation>
    <scope>NUCLEOTIDE SEQUENCE [LARGE SCALE GENOMIC DNA]</scope>
    <source>
        <strain evidence="2">cv. Yunnan</strain>
        <tissue evidence="1">Leaves</tissue>
    </source>
</reference>
<evidence type="ECO:0000313" key="1">
    <source>
        <dbReference type="EMBL" id="KAI3742021.1"/>
    </source>
</evidence>
<protein>
    <submittedName>
        <fullName evidence="1">Uncharacterized protein</fullName>
    </submittedName>
</protein>
<organism evidence="1 2">
    <name type="scientific">Smallanthus sonchifolius</name>
    <dbReference type="NCBI Taxonomy" id="185202"/>
    <lineage>
        <taxon>Eukaryota</taxon>
        <taxon>Viridiplantae</taxon>
        <taxon>Streptophyta</taxon>
        <taxon>Embryophyta</taxon>
        <taxon>Tracheophyta</taxon>
        <taxon>Spermatophyta</taxon>
        <taxon>Magnoliopsida</taxon>
        <taxon>eudicotyledons</taxon>
        <taxon>Gunneridae</taxon>
        <taxon>Pentapetalae</taxon>
        <taxon>asterids</taxon>
        <taxon>campanulids</taxon>
        <taxon>Asterales</taxon>
        <taxon>Asteraceae</taxon>
        <taxon>Asteroideae</taxon>
        <taxon>Heliantheae alliance</taxon>
        <taxon>Millerieae</taxon>
        <taxon>Smallanthus</taxon>
    </lineage>
</organism>
<evidence type="ECO:0000313" key="2">
    <source>
        <dbReference type="Proteomes" id="UP001056120"/>
    </source>
</evidence>
<gene>
    <name evidence="1" type="ORF">L1987_59700</name>
</gene>
<name>A0ACB9D680_9ASTR</name>
<comment type="caution">
    <text evidence="1">The sequence shown here is derived from an EMBL/GenBank/DDBJ whole genome shotgun (WGS) entry which is preliminary data.</text>
</comment>
<reference evidence="2" key="1">
    <citation type="journal article" date="2022" name="Mol. Ecol. Resour.">
        <title>The genomes of chicory, endive, great burdock and yacon provide insights into Asteraceae palaeo-polyploidization history and plant inulin production.</title>
        <authorList>
            <person name="Fan W."/>
            <person name="Wang S."/>
            <person name="Wang H."/>
            <person name="Wang A."/>
            <person name="Jiang F."/>
            <person name="Liu H."/>
            <person name="Zhao H."/>
            <person name="Xu D."/>
            <person name="Zhang Y."/>
        </authorList>
    </citation>
    <scope>NUCLEOTIDE SEQUENCE [LARGE SCALE GENOMIC DNA]</scope>
    <source>
        <strain evidence="2">cv. Yunnan</strain>
    </source>
</reference>
<sequence>MASTCPCFPSICNSNTLTLFNYKPYAVFQSKYLIAHLNFTFSSLNCNFWNRDIDKNRVAIVSVKKLE</sequence>
<accession>A0ACB9D680</accession>
<keyword evidence="2" id="KW-1185">Reference proteome</keyword>
<dbReference type="EMBL" id="CM042037">
    <property type="protein sequence ID" value="KAI3742021.1"/>
    <property type="molecule type" value="Genomic_DNA"/>
</dbReference>
<proteinExistence type="predicted"/>